<keyword evidence="5" id="KW-1185">Reference proteome</keyword>
<keyword evidence="2 3" id="KW-0802">TPR repeat</keyword>
<name>A0A6C2YIW3_9BACT</name>
<dbReference type="PANTHER" id="PTHR45586">
    <property type="entry name" value="TPR REPEAT-CONTAINING PROTEIN PA4667"/>
    <property type="match status" value="1"/>
</dbReference>
<dbReference type="Gene3D" id="1.25.40.10">
    <property type="entry name" value="Tetratricopeptide repeat domain"/>
    <property type="match status" value="5"/>
</dbReference>
<feature type="repeat" description="TPR" evidence="3">
    <location>
        <begin position="809"/>
        <end position="842"/>
    </location>
</feature>
<dbReference type="SUPFAM" id="SSF48452">
    <property type="entry name" value="TPR-like"/>
    <property type="match status" value="4"/>
</dbReference>
<dbReference type="InterPro" id="IPR019734">
    <property type="entry name" value="TPR_rpt"/>
</dbReference>
<accession>A0A6C2YIW3</accession>
<gene>
    <name evidence="4" type="ORF">GMBLW1_26130</name>
</gene>
<evidence type="ECO:0000313" key="5">
    <source>
        <dbReference type="Proteomes" id="UP000464378"/>
    </source>
</evidence>
<evidence type="ECO:0000256" key="3">
    <source>
        <dbReference type="PROSITE-ProRule" id="PRU00339"/>
    </source>
</evidence>
<dbReference type="InterPro" id="IPR003107">
    <property type="entry name" value="HAT"/>
</dbReference>
<dbReference type="InterPro" id="IPR011990">
    <property type="entry name" value="TPR-like_helical_dom_sf"/>
</dbReference>
<dbReference type="Pfam" id="PF13432">
    <property type="entry name" value="TPR_16"/>
    <property type="match status" value="2"/>
</dbReference>
<dbReference type="Proteomes" id="UP000464378">
    <property type="component" value="Chromosome"/>
</dbReference>
<evidence type="ECO:0000256" key="2">
    <source>
        <dbReference type="ARBA" id="ARBA00022803"/>
    </source>
</evidence>
<dbReference type="SMART" id="SM00028">
    <property type="entry name" value="TPR"/>
    <property type="match status" value="9"/>
</dbReference>
<evidence type="ECO:0000256" key="1">
    <source>
        <dbReference type="ARBA" id="ARBA00022737"/>
    </source>
</evidence>
<dbReference type="Pfam" id="PF13181">
    <property type="entry name" value="TPR_8"/>
    <property type="match status" value="1"/>
</dbReference>
<keyword evidence="1" id="KW-0677">Repeat</keyword>
<dbReference type="RefSeq" id="WP_162656563.1">
    <property type="nucleotide sequence ID" value="NZ_LR593887.1"/>
</dbReference>
<evidence type="ECO:0000313" key="4">
    <source>
        <dbReference type="EMBL" id="VIP01347.1"/>
    </source>
</evidence>
<dbReference type="Pfam" id="PF14559">
    <property type="entry name" value="TPR_19"/>
    <property type="match status" value="1"/>
</dbReference>
<proteinExistence type="predicted"/>
<dbReference type="EMBL" id="LR593887">
    <property type="protein sequence ID" value="VTR98134.1"/>
    <property type="molecule type" value="Genomic_DNA"/>
</dbReference>
<dbReference type="InParanoid" id="A0A6C2YIW3"/>
<sequence length="1404" mass="156104">MPTLNKRLFARLLLLTVLLGAGLFGLHRLQADRITQALLWQAERAAEQDKLDLASHYLSRYMEFRPDDIDAAVRLCDLLEKRGKKDSQGLMFLVEKILRKDPENEAIRRKAVGICLRLKRYSDAIIHAEELLKQFPNDGGVWEQIAAARMNQNQNDEARAAYEKAIAVSPNRVQTYGFLAELLVRQFSDARAAKAVLDRMVAANGSDGEAYLIRARFFMNQSQMEPAKVDLDRLLLLDPENADGMLLLADVLQSKGDIRSVRNVLTEASMLYHRDVRLYRALSWLELSAGNRPAAIACLERGTQELPNHADLLTPLADLLVQDGELDKVDVIIRKLDSRKVAISQVKYLKARVQMARSQWAIATEALNQLRADAVTLPGLAIQVNLLLAECYRQQANREAEMQALQRVFSVDANNLSARISLGTIALNAGRFEDAVKEYGLVVRSPYAPMTARVLHALLRIGKARGTNASPEEWDEIAENIATLCKKYPQSAEPVLAMADLLVARKRLDEASQYLRAECAAKSRDARLWAKLAMVRERQLGSQAALEVLDEAQAMLADQVELRLARAQVWAKSLSPRKLTLLKSLETGLEEFSEGDQIRLLYGLADVYAGMQEGPAVKRVYETIASRYPRDLPIRAALMDLAVDAKDSAAAKQLLTEVANLEKDTPRTLKLMQASQKLGEAKPGDQQPLQEARELVQSMLKQYPGRTDAMVMLARICEAEDDYANARKLYAQAVNMERSDLRHVKSQLKFLWRTNQDVLTQKLLTEMVSDPRITGDQFRALVGAALVGLNQGQFLKGTKTIRPLIGEDAASLVWLGDLYWAKGQFDDAMQSYDAAMAASPSHADAYVHRVCRLAEKGQLNDVPAIMAKAKSALAEPAYFLLCAQTMDLVKAHTGKNWQPTFSNPEERRSMAQALLTYYLTQSQRKEAMALLAGMVDAKDVRPQDRTWASRNLALLQAVDGSSDDRRKALAMMQKQTETGTITLEDQRSQVAILALASRHLDNADRKLVLQDAISMLEKIADNPAVSTTKDRYHLAQLYRLSGNRAAYRKTLTVLLEQDATNRAYRLALVEDLLADNKLEEALPHVQKLQANFGGDYRAVGLVAKYHQLMGSPERVLAMMDAYIRDVEPGSNEASLRVRQAAELLDSLARTTPAGQEPSSRILAASAIDKYAAGLRLNPDGLVPLVSLLAYDGQPNRAFDLINRLKPQLSNRLLTSAGLSLLRSGQANDRQFQTVKDWLDTAVAQQPDSTMLQLTMAEYHALKQDYAAAEKLYQAVLTKDPNNVMALNNLAWILAPKPDTTARALQYVQKAIDLTGHTGELLDTRARVLIASGKYDRAVEDLTEALNQSETSLRYFHLAVARLKQSQPAAATTAFRKAKFHGLNPQEVHPSDLPAFKVLSAELGS</sequence>
<dbReference type="SMART" id="SM00386">
    <property type="entry name" value="HAT"/>
    <property type="match status" value="4"/>
</dbReference>
<dbReference type="EMBL" id="LR586016">
    <property type="protein sequence ID" value="VIP01347.1"/>
    <property type="molecule type" value="Genomic_DNA"/>
</dbReference>
<dbReference type="KEGG" id="tim:GMBLW1_26130"/>
<dbReference type="GO" id="GO:0006396">
    <property type="term" value="P:RNA processing"/>
    <property type="evidence" value="ECO:0007669"/>
    <property type="project" value="InterPro"/>
</dbReference>
<dbReference type="PROSITE" id="PS50005">
    <property type="entry name" value="TPR"/>
    <property type="match status" value="2"/>
</dbReference>
<reference evidence="4" key="1">
    <citation type="submission" date="2019-04" db="EMBL/GenBank/DDBJ databases">
        <authorList>
            <consortium name="Science for Life Laboratories"/>
        </authorList>
    </citation>
    <scope>NUCLEOTIDE SEQUENCE</scope>
    <source>
        <strain evidence="4">MBLW1</strain>
    </source>
</reference>
<protein>
    <submittedName>
        <fullName evidence="4">Uncharacterized protein</fullName>
    </submittedName>
</protein>
<dbReference type="PANTHER" id="PTHR45586:SF1">
    <property type="entry name" value="LIPOPOLYSACCHARIDE ASSEMBLY PROTEIN B"/>
    <property type="match status" value="1"/>
</dbReference>
<organism evidence="4">
    <name type="scientific">Tuwongella immobilis</name>
    <dbReference type="NCBI Taxonomy" id="692036"/>
    <lineage>
        <taxon>Bacteria</taxon>
        <taxon>Pseudomonadati</taxon>
        <taxon>Planctomycetota</taxon>
        <taxon>Planctomycetia</taxon>
        <taxon>Gemmatales</taxon>
        <taxon>Gemmataceae</taxon>
        <taxon>Tuwongella</taxon>
    </lineage>
</organism>
<feature type="repeat" description="TPR" evidence="3">
    <location>
        <begin position="139"/>
        <end position="172"/>
    </location>
</feature>
<dbReference type="InterPro" id="IPR051012">
    <property type="entry name" value="CellSynth/LPSAsmb/PSIAsmb"/>
</dbReference>